<protein>
    <recommendedName>
        <fullName evidence="1">Helix-turn-helix domain-containing protein</fullName>
    </recommendedName>
</protein>
<dbReference type="Proteomes" id="UP000070160">
    <property type="component" value="Unassembled WGS sequence"/>
</dbReference>
<dbReference type="Pfam" id="PF20038">
    <property type="entry name" value="HTH_59"/>
    <property type="match status" value="1"/>
</dbReference>
<dbReference type="InterPro" id="IPR045403">
    <property type="entry name" value="HTH_59_Firmicutes_type"/>
</dbReference>
<keyword evidence="3" id="KW-1185">Reference proteome</keyword>
<gene>
    <name evidence="2" type="ORF">HMPREF3182_00410</name>
</gene>
<reference evidence="3" key="1">
    <citation type="submission" date="2016-01" db="EMBL/GenBank/DDBJ databases">
        <authorList>
            <person name="Mitreva M."/>
            <person name="Pepin K.H."/>
            <person name="Mihindukulasuriya K.A."/>
            <person name="Fulton R."/>
            <person name="Fronick C."/>
            <person name="O'Laughlin M."/>
            <person name="Miner T."/>
            <person name="Herter B."/>
            <person name="Rosa B.A."/>
            <person name="Cordes M."/>
            <person name="Tomlinson C."/>
            <person name="Wollam A."/>
            <person name="Palsikar V.B."/>
            <person name="Mardis E.R."/>
            <person name="Wilson R.K."/>
        </authorList>
    </citation>
    <scope>NUCLEOTIDE SEQUENCE [LARGE SCALE GENOMIC DNA]</scope>
    <source>
        <strain evidence="3">KA00182</strain>
    </source>
</reference>
<dbReference type="STRING" id="1588748.HMPREF3182_00410"/>
<feature type="domain" description="Helix-turn-helix" evidence="1">
    <location>
        <begin position="14"/>
        <end position="75"/>
    </location>
</feature>
<accession>A0A134CJV7</accession>
<evidence type="ECO:0000313" key="3">
    <source>
        <dbReference type="Proteomes" id="UP000070160"/>
    </source>
</evidence>
<dbReference type="EMBL" id="LSDT01000012">
    <property type="protein sequence ID" value="KXB92414.1"/>
    <property type="molecule type" value="Genomic_DNA"/>
</dbReference>
<proteinExistence type="predicted"/>
<sequence length="80" mass="9087">MGFDHGKDVEIVNTLDEVLTLEEAAETWGKTTDSLRQACISRNEKPARFHIGVEARKSKRIWLVTKSGMTRLYGEPPQDK</sequence>
<evidence type="ECO:0000313" key="2">
    <source>
        <dbReference type="EMBL" id="KXB92414.1"/>
    </source>
</evidence>
<comment type="caution">
    <text evidence="2">The sequence shown here is derived from an EMBL/GenBank/DDBJ whole genome shotgun (WGS) entry which is preliminary data.</text>
</comment>
<evidence type="ECO:0000259" key="1">
    <source>
        <dbReference type="Pfam" id="PF20038"/>
    </source>
</evidence>
<name>A0A134CJV7_9FIRM</name>
<organism evidence="2 3">
    <name type="scientific">Megasphaera hutchinsoni</name>
    <dbReference type="NCBI Taxonomy" id="1588748"/>
    <lineage>
        <taxon>Bacteria</taxon>
        <taxon>Bacillati</taxon>
        <taxon>Bacillota</taxon>
        <taxon>Negativicutes</taxon>
        <taxon>Veillonellales</taxon>
        <taxon>Veillonellaceae</taxon>
        <taxon>Megasphaera</taxon>
    </lineage>
</organism>
<dbReference type="AlphaFoldDB" id="A0A134CJV7"/>